<keyword evidence="10 20" id="KW-0547">Nucleotide-binding</keyword>
<comment type="function">
    <text evidence="3 20">Catalyzes the conversion of D-ribulose 5-phosphate to formate and 3,4-dihydroxy-2-butanone 4-phosphate.</text>
</comment>
<gene>
    <name evidence="20" type="primary">ribBA</name>
    <name evidence="22" type="ORF">FEM33_06115</name>
</gene>
<dbReference type="GO" id="GO:0008686">
    <property type="term" value="F:3,4-dihydroxy-2-butanone-4-phosphate synthase activity"/>
    <property type="evidence" value="ECO:0007669"/>
    <property type="project" value="UniProtKB-UniRule"/>
</dbReference>
<dbReference type="SUPFAM" id="SSF55821">
    <property type="entry name" value="YrdC/RibB"/>
    <property type="match status" value="1"/>
</dbReference>
<keyword evidence="13 20" id="KW-0460">Magnesium</keyword>
<proteinExistence type="inferred from homology"/>
<evidence type="ECO:0000313" key="22">
    <source>
        <dbReference type="EMBL" id="KAA6440180.1"/>
    </source>
</evidence>
<evidence type="ECO:0000256" key="12">
    <source>
        <dbReference type="ARBA" id="ARBA00022833"/>
    </source>
</evidence>
<dbReference type="Gene3D" id="3.90.870.10">
    <property type="entry name" value="DHBP synthase"/>
    <property type="match status" value="1"/>
</dbReference>
<dbReference type="NCBIfam" id="NF006803">
    <property type="entry name" value="PRK09311.1"/>
    <property type="match status" value="1"/>
</dbReference>
<dbReference type="CDD" id="cd00641">
    <property type="entry name" value="GTP_cyclohydro2"/>
    <property type="match status" value="1"/>
</dbReference>
<dbReference type="EC" id="3.5.4.25" evidence="20"/>
<dbReference type="PIRSF" id="PIRSF001259">
    <property type="entry name" value="RibA"/>
    <property type="match status" value="1"/>
</dbReference>
<keyword evidence="23" id="KW-1185">Reference proteome</keyword>
<dbReference type="Gene3D" id="3.40.50.10990">
    <property type="entry name" value="GTP cyclohydrolase II"/>
    <property type="match status" value="1"/>
</dbReference>
<dbReference type="RefSeq" id="WP_139011206.1">
    <property type="nucleotide sequence ID" value="NZ_VBSN01000027.1"/>
</dbReference>
<evidence type="ECO:0000256" key="5">
    <source>
        <dbReference type="ARBA" id="ARBA00004904"/>
    </source>
</evidence>
<keyword evidence="14 20" id="KW-0342">GTP-binding</keyword>
<evidence type="ECO:0000256" key="18">
    <source>
        <dbReference type="ARBA" id="ARBA00043932"/>
    </source>
</evidence>
<keyword evidence="16 20" id="KW-0456">Lyase</keyword>
<comment type="pathway">
    <text evidence="4 20">Cofactor biosynthesis; riboflavin biosynthesis; 5-amino-6-(D-ribitylamino)uracil from GTP: step 1/4.</text>
</comment>
<feature type="domain" description="GTP cyclohydrolase II" evidence="21">
    <location>
        <begin position="219"/>
        <end position="380"/>
    </location>
</feature>
<sequence length="415" mass="45814">MNNNSNPIVLDSIEEAIEAIRRGELIMVVDDEDRENEGDFICAAELVTPEIVNFMAREGRGLICVPLTEERCAELELEMMVGNNTALHETAFTVSVDLLGNGCTTGISASDRAKTILALVNPETKPADLGRPGHIFPLRAKKGGVLRRTGHTEAAIDFPRLAGLSPAGVLVEILNEDGSMARLPQLREIADRLKLKLVSIKDLIEYRLRKESLIKREIGVDMPTNWGHFDLIAYRQINTGDLHLALVKGTWEKDEPVLVRVHSSCVTGDIFGSCRCDCGPQLHAAMDMVDKAGKGVIVYMNQEGRGIGLLNKLRAYKLQEMGRDTVEANLELGFPMDDRDYGVGAQILRDLNVTKLKLITNNPKKRAGLIGYGLEIVESVNIEILSNPHNEKYLLTKRDKMGHNLNNLTISTTQG</sequence>
<feature type="active site" description="Nucleophile; for GTP cyclohydrolase activity" evidence="20">
    <location>
        <position position="339"/>
    </location>
</feature>
<dbReference type="InterPro" id="IPR017945">
    <property type="entry name" value="DHBP_synth_RibB-like_a/b_dom"/>
</dbReference>
<dbReference type="GO" id="GO:0030145">
    <property type="term" value="F:manganese ion binding"/>
    <property type="evidence" value="ECO:0007669"/>
    <property type="project" value="UniProtKB-UniRule"/>
</dbReference>
<feature type="site" description="Essential for DHBP synthase activity" evidence="20">
    <location>
        <position position="172"/>
    </location>
</feature>
<evidence type="ECO:0000256" key="7">
    <source>
        <dbReference type="ARBA" id="ARBA00008976"/>
    </source>
</evidence>
<name>A0A5M8QYQ0_9BACT</name>
<dbReference type="InterPro" id="IPR016299">
    <property type="entry name" value="Riboflavin_synth_RibBA"/>
</dbReference>
<dbReference type="NCBIfam" id="NF001591">
    <property type="entry name" value="PRK00393.1"/>
    <property type="match status" value="1"/>
</dbReference>
<feature type="binding site" evidence="20">
    <location>
        <position position="35"/>
    </location>
    <ligand>
        <name>Mg(2+)</name>
        <dbReference type="ChEBI" id="CHEBI:18420"/>
        <label>1</label>
    </ligand>
</feature>
<feature type="binding site" evidence="20">
    <location>
        <position position="365"/>
    </location>
    <ligand>
        <name>GTP</name>
        <dbReference type="ChEBI" id="CHEBI:37565"/>
    </ligand>
</feature>
<organism evidence="22 23">
    <name type="scientific">Dyadobacter flavalbus</name>
    <dbReference type="NCBI Taxonomy" id="2579942"/>
    <lineage>
        <taxon>Bacteria</taxon>
        <taxon>Pseudomonadati</taxon>
        <taxon>Bacteroidota</taxon>
        <taxon>Cytophagia</taxon>
        <taxon>Cytophagales</taxon>
        <taxon>Spirosomataceae</taxon>
        <taxon>Dyadobacter</taxon>
    </lineage>
</organism>
<feature type="binding site" evidence="20">
    <location>
        <position position="360"/>
    </location>
    <ligand>
        <name>GTP</name>
        <dbReference type="ChEBI" id="CHEBI:37565"/>
    </ligand>
</feature>
<comment type="cofactor">
    <cofactor evidence="2">
        <name>Mn(2+)</name>
        <dbReference type="ChEBI" id="CHEBI:29035"/>
    </cofactor>
</comment>
<dbReference type="InterPro" id="IPR036144">
    <property type="entry name" value="RibA-like_sf"/>
</dbReference>
<dbReference type="GO" id="GO:0003935">
    <property type="term" value="F:GTP cyclohydrolase II activity"/>
    <property type="evidence" value="ECO:0007669"/>
    <property type="project" value="UniProtKB-UniRule"/>
</dbReference>
<evidence type="ECO:0000256" key="19">
    <source>
        <dbReference type="ARBA" id="ARBA00049295"/>
    </source>
</evidence>
<evidence type="ECO:0000313" key="23">
    <source>
        <dbReference type="Proteomes" id="UP000323994"/>
    </source>
</evidence>
<comment type="caution">
    <text evidence="22">The sequence shown here is derived from an EMBL/GenBank/DDBJ whole genome shotgun (WGS) entry which is preliminary data.</text>
</comment>
<keyword evidence="12 20" id="KW-0862">Zinc</keyword>
<dbReference type="Pfam" id="PF00926">
    <property type="entry name" value="DHBP_synthase"/>
    <property type="match status" value="1"/>
</dbReference>
<feature type="region of interest" description="GTP cyclohydrolase II" evidence="20">
    <location>
        <begin position="210"/>
        <end position="415"/>
    </location>
</feature>
<dbReference type="PANTHER" id="PTHR21327:SF18">
    <property type="entry name" value="3,4-DIHYDROXY-2-BUTANONE 4-PHOSPHATE SYNTHASE"/>
    <property type="match status" value="1"/>
</dbReference>
<evidence type="ECO:0000256" key="2">
    <source>
        <dbReference type="ARBA" id="ARBA00001936"/>
    </source>
</evidence>
<dbReference type="AlphaFoldDB" id="A0A5M8QYQ0"/>
<feature type="binding site" evidence="20">
    <location>
        <begin position="260"/>
        <end position="264"/>
    </location>
    <ligand>
        <name>GTP</name>
        <dbReference type="ChEBI" id="CHEBI:37565"/>
    </ligand>
</feature>
<dbReference type="InterPro" id="IPR000422">
    <property type="entry name" value="DHBP_synthase_RibB"/>
</dbReference>
<dbReference type="HAMAP" id="MF_00179">
    <property type="entry name" value="RibA"/>
    <property type="match status" value="1"/>
</dbReference>
<evidence type="ECO:0000256" key="11">
    <source>
        <dbReference type="ARBA" id="ARBA00022801"/>
    </source>
</evidence>
<dbReference type="InterPro" id="IPR032677">
    <property type="entry name" value="GTP_cyclohydro_II"/>
</dbReference>
<evidence type="ECO:0000256" key="10">
    <source>
        <dbReference type="ARBA" id="ARBA00022741"/>
    </source>
</evidence>
<dbReference type="InterPro" id="IPR000926">
    <property type="entry name" value="RibA"/>
</dbReference>
<evidence type="ECO:0000256" key="3">
    <source>
        <dbReference type="ARBA" id="ARBA00002284"/>
    </source>
</evidence>
<evidence type="ECO:0000256" key="14">
    <source>
        <dbReference type="ARBA" id="ARBA00023134"/>
    </source>
</evidence>
<feature type="binding site" evidence="20">
    <location>
        <position position="276"/>
    </location>
    <ligand>
        <name>Zn(2+)</name>
        <dbReference type="ChEBI" id="CHEBI:29105"/>
        <note>catalytic</note>
    </ligand>
</feature>
<evidence type="ECO:0000256" key="13">
    <source>
        <dbReference type="ARBA" id="ARBA00022842"/>
    </source>
</evidence>
<protein>
    <recommendedName>
        <fullName evidence="20">Riboflavin biosynthesis protein RibBA</fullName>
    </recommendedName>
    <domain>
        <recommendedName>
            <fullName evidence="20">3,4-dihydroxy-2-butanone 4-phosphate synthase</fullName>
            <shortName evidence="20">DHBP synthase</shortName>
            <ecNumber evidence="20">4.1.99.12</ecNumber>
        </recommendedName>
    </domain>
    <domain>
        <recommendedName>
            <fullName evidence="20">GTP cyclohydrolase-2</fullName>
            <ecNumber evidence="20">3.5.4.25</ecNumber>
        </recommendedName>
        <alternativeName>
            <fullName evidence="20">GTP cyclohydrolase II</fullName>
        </alternativeName>
    </domain>
</protein>
<feature type="binding site" evidence="20">
    <location>
        <begin position="34"/>
        <end position="35"/>
    </location>
    <ligand>
        <name>D-ribulose 5-phosphate</name>
        <dbReference type="ChEBI" id="CHEBI:58121"/>
    </ligand>
</feature>
<evidence type="ECO:0000256" key="15">
    <source>
        <dbReference type="ARBA" id="ARBA00023211"/>
    </source>
</evidence>
<evidence type="ECO:0000256" key="1">
    <source>
        <dbReference type="ARBA" id="ARBA00000141"/>
    </source>
</evidence>
<dbReference type="EC" id="4.1.99.12" evidence="20"/>
<dbReference type="GO" id="GO:0005829">
    <property type="term" value="C:cytosol"/>
    <property type="evidence" value="ECO:0007669"/>
    <property type="project" value="TreeGrafter"/>
</dbReference>
<accession>A0A5M8QYQ0</accession>
<feature type="binding site" evidence="20">
    <location>
        <position position="35"/>
    </location>
    <ligand>
        <name>Mg(2+)</name>
        <dbReference type="ChEBI" id="CHEBI:18420"/>
        <label>2</label>
    </ligand>
</feature>
<dbReference type="Proteomes" id="UP000323994">
    <property type="component" value="Unassembled WGS sequence"/>
</dbReference>
<comment type="cofactor">
    <cofactor evidence="20">
        <name>Mg(2+)</name>
        <dbReference type="ChEBI" id="CHEBI:18420"/>
    </cofactor>
    <cofactor evidence="20">
        <name>Mn(2+)</name>
        <dbReference type="ChEBI" id="CHEBI:29035"/>
    </cofactor>
    <text evidence="20">Binds 2 divalent metal cations per subunit. Magnesium or manganese.</text>
</comment>
<feature type="binding site" evidence="20">
    <location>
        <position position="265"/>
    </location>
    <ligand>
        <name>Zn(2+)</name>
        <dbReference type="ChEBI" id="CHEBI:29105"/>
        <note>catalytic</note>
    </ligand>
</feature>
<dbReference type="HAMAP" id="MF_01283">
    <property type="entry name" value="RibBA"/>
    <property type="match status" value="1"/>
</dbReference>
<evidence type="ECO:0000256" key="17">
    <source>
        <dbReference type="ARBA" id="ARBA00023268"/>
    </source>
</evidence>
<feature type="binding site" evidence="20">
    <location>
        <position position="39"/>
    </location>
    <ligand>
        <name>D-ribulose 5-phosphate</name>
        <dbReference type="ChEBI" id="CHEBI:58121"/>
    </ligand>
</feature>
<dbReference type="UniPathway" id="UPA00275">
    <property type="reaction ID" value="UER00399"/>
</dbReference>
<evidence type="ECO:0000256" key="9">
    <source>
        <dbReference type="ARBA" id="ARBA00022723"/>
    </source>
</evidence>
<keyword evidence="11 20" id="KW-0378">Hydrolase</keyword>
<feature type="active site" description="Proton acceptor; for GTP cyclohydrolase activity" evidence="20">
    <location>
        <position position="337"/>
    </location>
</feature>
<comment type="similarity">
    <text evidence="7 20">In the C-terminal section; belongs to the GTP cyclohydrolase II family.</text>
</comment>
<dbReference type="FunFam" id="3.90.870.10:FF:000001">
    <property type="entry name" value="Riboflavin biosynthesis protein RibBA"/>
    <property type="match status" value="1"/>
</dbReference>
<dbReference type="OrthoDB" id="9793111at2"/>
<feature type="binding site" evidence="20">
    <location>
        <position position="325"/>
    </location>
    <ligand>
        <name>GTP</name>
        <dbReference type="ChEBI" id="CHEBI:37565"/>
    </ligand>
</feature>
<keyword evidence="9 20" id="KW-0479">Metal-binding</keyword>
<dbReference type="NCBIfam" id="TIGR00505">
    <property type="entry name" value="ribA"/>
    <property type="match status" value="1"/>
</dbReference>
<comment type="function">
    <text evidence="18 20">Catalyzes the conversion of GTP to 2,5-diamino-6-ribosylamino-4(3H)-pyrimidinone 5'-phosphate (DARP), formate and pyrophosphate.</text>
</comment>
<keyword evidence="17 20" id="KW-0511">Multifunctional enzyme</keyword>
<dbReference type="EMBL" id="VBSN01000027">
    <property type="protein sequence ID" value="KAA6440180.1"/>
    <property type="molecule type" value="Genomic_DNA"/>
</dbReference>
<dbReference type="PANTHER" id="PTHR21327">
    <property type="entry name" value="GTP CYCLOHYDROLASE II-RELATED"/>
    <property type="match status" value="1"/>
</dbReference>
<feature type="binding site" evidence="20">
    <location>
        <position position="281"/>
    </location>
    <ligand>
        <name>GTP</name>
        <dbReference type="ChEBI" id="CHEBI:37565"/>
    </ligand>
</feature>
<keyword evidence="15 20" id="KW-0464">Manganese</keyword>
<feature type="site" description="Essential for DHBP synthase activity" evidence="20">
    <location>
        <position position="134"/>
    </location>
</feature>
<reference evidence="22 23" key="1">
    <citation type="submission" date="2019-05" db="EMBL/GenBank/DDBJ databases">
        <authorList>
            <person name="Qu J.-H."/>
        </authorList>
    </citation>
    <scope>NUCLEOTIDE SEQUENCE [LARGE SCALE GENOMIC DNA]</scope>
    <source>
        <strain evidence="22 23">NS28</strain>
    </source>
</reference>
<feature type="binding site" evidence="20">
    <location>
        <position position="151"/>
    </location>
    <ligand>
        <name>Mg(2+)</name>
        <dbReference type="ChEBI" id="CHEBI:18420"/>
        <label>2</label>
    </ligand>
</feature>
<evidence type="ECO:0000256" key="8">
    <source>
        <dbReference type="ARBA" id="ARBA00022619"/>
    </source>
</evidence>
<dbReference type="SUPFAM" id="SSF142695">
    <property type="entry name" value="RibA-like"/>
    <property type="match status" value="1"/>
</dbReference>
<comment type="pathway">
    <text evidence="5 20">Cofactor biosynthesis; riboflavin biosynthesis; 2-hydroxy-3-oxobutyl phosphate from D-ribulose 5-phosphate: step 1/1.</text>
</comment>
<comment type="similarity">
    <text evidence="6 20">In the N-terminal section; belongs to the DHBP synthase family.</text>
</comment>
<dbReference type="FunFam" id="3.40.50.10990:FF:000001">
    <property type="entry name" value="Riboflavin biosynthesis protein RibBA"/>
    <property type="match status" value="1"/>
</dbReference>
<dbReference type="Pfam" id="PF00925">
    <property type="entry name" value="GTP_cyclohydro2"/>
    <property type="match status" value="1"/>
</dbReference>
<dbReference type="NCBIfam" id="TIGR00506">
    <property type="entry name" value="ribB"/>
    <property type="match status" value="1"/>
</dbReference>
<evidence type="ECO:0000256" key="6">
    <source>
        <dbReference type="ARBA" id="ARBA00005520"/>
    </source>
</evidence>
<dbReference type="GO" id="GO:0009231">
    <property type="term" value="P:riboflavin biosynthetic process"/>
    <property type="evidence" value="ECO:0007669"/>
    <property type="project" value="UniProtKB-UniRule"/>
</dbReference>
<feature type="binding site" evidence="20">
    <location>
        <begin position="148"/>
        <end position="152"/>
    </location>
    <ligand>
        <name>D-ribulose 5-phosphate</name>
        <dbReference type="ChEBI" id="CHEBI:58121"/>
    </ligand>
</feature>
<feature type="binding site" evidence="20">
    <location>
        <position position="278"/>
    </location>
    <ligand>
        <name>Zn(2+)</name>
        <dbReference type="ChEBI" id="CHEBI:29105"/>
        <note>catalytic</note>
    </ligand>
</feature>
<evidence type="ECO:0000256" key="20">
    <source>
        <dbReference type="HAMAP-Rule" id="MF_01283"/>
    </source>
</evidence>
<dbReference type="GO" id="GO:0008270">
    <property type="term" value="F:zinc ion binding"/>
    <property type="evidence" value="ECO:0007669"/>
    <property type="project" value="UniProtKB-UniRule"/>
</dbReference>
<evidence type="ECO:0000259" key="21">
    <source>
        <dbReference type="Pfam" id="PF00925"/>
    </source>
</evidence>
<feature type="region of interest" description="DHBP synthase" evidence="20">
    <location>
        <begin position="1"/>
        <end position="209"/>
    </location>
</feature>
<comment type="catalytic activity">
    <reaction evidence="19 20">
        <text>GTP + 4 H2O = 2,5-diamino-6-hydroxy-4-(5-phosphoribosylamino)-pyrimidine + formate + 2 phosphate + 3 H(+)</text>
        <dbReference type="Rhea" id="RHEA:23704"/>
        <dbReference type="ChEBI" id="CHEBI:15377"/>
        <dbReference type="ChEBI" id="CHEBI:15378"/>
        <dbReference type="ChEBI" id="CHEBI:15740"/>
        <dbReference type="ChEBI" id="CHEBI:37565"/>
        <dbReference type="ChEBI" id="CHEBI:43474"/>
        <dbReference type="ChEBI" id="CHEBI:58614"/>
        <dbReference type="EC" id="3.5.4.25"/>
    </reaction>
</comment>
<keyword evidence="8 20" id="KW-0686">Riboflavin biosynthesis</keyword>
<evidence type="ECO:0000256" key="4">
    <source>
        <dbReference type="ARBA" id="ARBA00004853"/>
    </source>
</evidence>
<comment type="cofactor">
    <cofactor evidence="20">
        <name>Zn(2+)</name>
        <dbReference type="ChEBI" id="CHEBI:29105"/>
    </cofactor>
    <text evidence="20">Binds 1 zinc ion per subunit.</text>
</comment>
<dbReference type="HAMAP" id="MF_00180">
    <property type="entry name" value="RibB"/>
    <property type="match status" value="1"/>
</dbReference>
<dbReference type="GO" id="GO:0000287">
    <property type="term" value="F:magnesium ion binding"/>
    <property type="evidence" value="ECO:0007669"/>
    <property type="project" value="UniProtKB-UniRule"/>
</dbReference>
<feature type="binding site" evidence="20">
    <location>
        <position position="172"/>
    </location>
    <ligand>
        <name>D-ribulose 5-phosphate</name>
        <dbReference type="ChEBI" id="CHEBI:58121"/>
    </ligand>
</feature>
<evidence type="ECO:0000256" key="16">
    <source>
        <dbReference type="ARBA" id="ARBA00023239"/>
    </source>
</evidence>
<comment type="catalytic activity">
    <reaction evidence="1 20">
        <text>D-ribulose 5-phosphate = (2S)-2-hydroxy-3-oxobutyl phosphate + formate + H(+)</text>
        <dbReference type="Rhea" id="RHEA:18457"/>
        <dbReference type="ChEBI" id="CHEBI:15378"/>
        <dbReference type="ChEBI" id="CHEBI:15740"/>
        <dbReference type="ChEBI" id="CHEBI:58121"/>
        <dbReference type="ChEBI" id="CHEBI:58830"/>
        <dbReference type="EC" id="4.1.99.12"/>
    </reaction>
</comment>
<feature type="binding site" evidence="20">
    <location>
        <begin position="303"/>
        <end position="305"/>
    </location>
    <ligand>
        <name>GTP</name>
        <dbReference type="ChEBI" id="CHEBI:37565"/>
    </ligand>
</feature>
<dbReference type="GO" id="GO:0005525">
    <property type="term" value="F:GTP binding"/>
    <property type="evidence" value="ECO:0007669"/>
    <property type="project" value="UniProtKB-KW"/>
</dbReference>